<protein>
    <submittedName>
        <fullName evidence="4">Uncharacterized protein</fullName>
    </submittedName>
</protein>
<dbReference type="AlphaFoldDB" id="A0AAV3Q313"/>
<evidence type="ECO:0000259" key="2">
    <source>
        <dbReference type="PROSITE" id="PS51258"/>
    </source>
</evidence>
<reference evidence="4 5" key="1">
    <citation type="submission" date="2024-01" db="EMBL/GenBank/DDBJ databases">
        <title>The complete chloroplast genome sequence of Lithospermum erythrorhizon: insights into the phylogenetic relationship among Boraginaceae species and the maternal lineages of purple gromwells.</title>
        <authorList>
            <person name="Okada T."/>
            <person name="Watanabe K."/>
        </authorList>
    </citation>
    <scope>NUCLEOTIDE SEQUENCE [LARGE SCALE GENOMIC DNA]</scope>
</reference>
<dbReference type="InterPro" id="IPR057984">
    <property type="entry name" value="PATROL1_C"/>
</dbReference>
<dbReference type="EMBL" id="BAABME010003083">
    <property type="protein sequence ID" value="GAA0157341.1"/>
    <property type="molecule type" value="Genomic_DNA"/>
</dbReference>
<dbReference type="PANTHER" id="PTHR31280">
    <property type="entry name" value="PROTEIN UNC-13 HOMOLOG"/>
    <property type="match status" value="1"/>
</dbReference>
<comment type="caution">
    <text evidence="4">The sequence shown here is derived from an EMBL/GenBank/DDBJ whole genome shotgun (WGS) entry which is preliminary data.</text>
</comment>
<evidence type="ECO:0000313" key="4">
    <source>
        <dbReference type="EMBL" id="GAA0157341.1"/>
    </source>
</evidence>
<gene>
    <name evidence="4" type="ORF">LIER_14629</name>
</gene>
<dbReference type="PANTHER" id="PTHR31280:SF1">
    <property type="entry name" value="OS03G0138600 PROTEIN"/>
    <property type="match status" value="1"/>
</dbReference>
<feature type="domain" description="MHD2" evidence="3">
    <location>
        <begin position="839"/>
        <end position="950"/>
    </location>
</feature>
<feature type="domain" description="MHD1" evidence="2">
    <location>
        <begin position="562"/>
        <end position="704"/>
    </location>
</feature>
<feature type="region of interest" description="Disordered" evidence="1">
    <location>
        <begin position="119"/>
        <end position="158"/>
    </location>
</feature>
<dbReference type="PROSITE" id="PS51259">
    <property type="entry name" value="MHD2"/>
    <property type="match status" value="1"/>
</dbReference>
<organism evidence="4 5">
    <name type="scientific">Lithospermum erythrorhizon</name>
    <name type="common">Purple gromwell</name>
    <name type="synonym">Lithospermum officinale var. erythrorhizon</name>
    <dbReference type="NCBI Taxonomy" id="34254"/>
    <lineage>
        <taxon>Eukaryota</taxon>
        <taxon>Viridiplantae</taxon>
        <taxon>Streptophyta</taxon>
        <taxon>Embryophyta</taxon>
        <taxon>Tracheophyta</taxon>
        <taxon>Spermatophyta</taxon>
        <taxon>Magnoliopsida</taxon>
        <taxon>eudicotyledons</taxon>
        <taxon>Gunneridae</taxon>
        <taxon>Pentapetalae</taxon>
        <taxon>asterids</taxon>
        <taxon>lamiids</taxon>
        <taxon>Boraginales</taxon>
        <taxon>Boraginaceae</taxon>
        <taxon>Boraginoideae</taxon>
        <taxon>Lithospermeae</taxon>
        <taxon>Lithospermum</taxon>
    </lineage>
</organism>
<dbReference type="Pfam" id="PF25761">
    <property type="entry name" value="TPR_PATROL1"/>
    <property type="match status" value="1"/>
</dbReference>
<evidence type="ECO:0000313" key="5">
    <source>
        <dbReference type="Proteomes" id="UP001454036"/>
    </source>
</evidence>
<name>A0AAV3Q313_LITER</name>
<dbReference type="InterPro" id="IPR008528">
    <property type="entry name" value="unc-13_homologue"/>
</dbReference>
<dbReference type="InterPro" id="IPR014772">
    <property type="entry name" value="Munc13_dom-2"/>
</dbReference>
<proteinExistence type="predicted"/>
<keyword evidence="5" id="KW-1185">Reference proteome</keyword>
<dbReference type="Proteomes" id="UP001454036">
    <property type="component" value="Unassembled WGS sequence"/>
</dbReference>
<evidence type="ECO:0000256" key="1">
    <source>
        <dbReference type="SAM" id="MobiDB-lite"/>
    </source>
</evidence>
<evidence type="ECO:0000259" key="3">
    <source>
        <dbReference type="PROSITE" id="PS51259"/>
    </source>
</evidence>
<accession>A0AAV3Q313</accession>
<sequence>MMQQRRHSGYYQSTQLDLEPPHREVALLDVEWPFNMLEGLDRADFREAAYEIFFTTCRSSPGFGGRGPVTHYNNSFEGGDGSGSGSGFGSNLGLSTKAPGVGMAVTSRVKTALGLKMMKKPSSRRASLAGTDSSSSGGGRSPMAFSSVPAPRRRPLTSAEIMRRQMRVTEQSDNRLRKTLMRTLVGQMGRRAETIILPLELLRHLKPSEFYTSQEYHAWQKRQLKILEAGLLLYPSIPLEKSNSSAKRFREIMLACESKPIDTGKSSELMKSLSNCVGLLSWRSVDGAQTDICHWADGYPLNIHIYFALLYSIFDLKDETLVLDEVDELLELMTKTWNILGINRSIHNLCFSWVLFEQYLRTGQVEHDLIGASLAMLKEVSTDAKKVDREPLYVKMLRSVLTSMKKWAEKRLVDYHENFHKGTTTSMENIIPFGFATSKILEEDVPGYTLGVDHENELTDDSYGSKADNYIRASLQNAFAKMLEDANVNGTHIEWHEAGDVLIKLAESTEDLFSKEKEIFSPALKKWHPNAIGIAAVTLHTCYGTLLKQYLSESSSLMNDTISVLQRAGNLEQTLLHMVVEDYEKCEDRGKAILKEMVPYEVNSLIMNLLRKWIQKRLKRGKEIVKRARETETWNPKCKNEPYAQTASELMKNAKGAIESFLEIPAGVSEDLIHELSYGLEHIFIEYITFIASCGSKQSYLPTLPPLTRCSNASKFSKLLRKAACGARDQNPHLFNEGNHPRPSTSRGTQRLYIRLNTLHYLLSQLHSIDKTIVVSPRDNHSDGSWGSRKISTSSYFDHTCQVIQVALQHVAEVAAYRLIFLDSNSVFYGSLYVRDVANTRIPPALRITKQNLTLLCSIVTDKAQPLALKEVMKASFEAYLMVLLAGGSSRVFTWTDHQVIEEDFKSLKRIFCTGGEGLISEDIVDREAEIVEGVIALMEQTTEQLVEDFSIVACEASGIGVVGVGQKLPMPPTTGRWNRADANTILRVLCHRNDRPANTFLKRTFQLAKRRF</sequence>
<dbReference type="InterPro" id="IPR014770">
    <property type="entry name" value="Munc13_1"/>
</dbReference>
<dbReference type="PROSITE" id="PS51258">
    <property type="entry name" value="MHD1"/>
    <property type="match status" value="1"/>
</dbReference>